<protein>
    <recommendedName>
        <fullName evidence="5">NEAT domain-containing protein</fullName>
    </recommendedName>
</protein>
<keyword evidence="4" id="KW-0472">Membrane</keyword>
<comment type="caution">
    <text evidence="6">The sequence shown here is derived from an EMBL/GenBank/DDBJ whole genome shotgun (WGS) entry which is preliminary data.</text>
</comment>
<feature type="region of interest" description="Disordered" evidence="3">
    <location>
        <begin position="386"/>
        <end position="409"/>
    </location>
</feature>
<evidence type="ECO:0000259" key="5">
    <source>
        <dbReference type="PROSITE" id="PS50978"/>
    </source>
</evidence>
<dbReference type="RefSeq" id="WP_307494860.1">
    <property type="nucleotide sequence ID" value="NZ_JAUSTN010000001.1"/>
</dbReference>
<feature type="transmembrane region" description="Helical" evidence="4">
    <location>
        <begin position="418"/>
        <end position="438"/>
    </location>
</feature>
<dbReference type="PROSITE" id="PS50978">
    <property type="entry name" value="NEAT"/>
    <property type="match status" value="1"/>
</dbReference>
<evidence type="ECO:0000313" key="7">
    <source>
        <dbReference type="Proteomes" id="UP001236559"/>
    </source>
</evidence>
<evidence type="ECO:0000313" key="6">
    <source>
        <dbReference type="EMBL" id="MDQ0274269.1"/>
    </source>
</evidence>
<dbReference type="InterPro" id="IPR006635">
    <property type="entry name" value="NEAT_dom"/>
</dbReference>
<reference evidence="6 7" key="1">
    <citation type="submission" date="2023-07" db="EMBL/GenBank/DDBJ databases">
        <title>Genomic Encyclopedia of Type Strains, Phase IV (KMG-IV): sequencing the most valuable type-strain genomes for metagenomic binning, comparative biology and taxonomic classification.</title>
        <authorList>
            <person name="Goeker M."/>
        </authorList>
    </citation>
    <scope>NUCLEOTIDE SEQUENCE [LARGE SCALE GENOMIC DNA]</scope>
    <source>
        <strain evidence="6 7">DSM 22616</strain>
    </source>
</reference>
<comment type="subcellular location">
    <subcellularLocation>
        <location evidence="1">Cell envelope</location>
    </subcellularLocation>
</comment>
<proteinExistence type="predicted"/>
<dbReference type="EMBL" id="JAUSTN010000001">
    <property type="protein sequence ID" value="MDQ0274269.1"/>
    <property type="molecule type" value="Genomic_DNA"/>
</dbReference>
<feature type="region of interest" description="Disordered" evidence="3">
    <location>
        <begin position="311"/>
        <end position="367"/>
    </location>
</feature>
<feature type="compositionally biased region" description="Basic and acidic residues" evidence="3">
    <location>
        <begin position="394"/>
        <end position="409"/>
    </location>
</feature>
<keyword evidence="4" id="KW-1133">Transmembrane helix</keyword>
<dbReference type="Proteomes" id="UP001236559">
    <property type="component" value="Unassembled WGS sequence"/>
</dbReference>
<dbReference type="Gene3D" id="2.60.40.1850">
    <property type="match status" value="1"/>
</dbReference>
<feature type="compositionally biased region" description="Polar residues" evidence="3">
    <location>
        <begin position="347"/>
        <end position="361"/>
    </location>
</feature>
<feature type="domain" description="NEAT" evidence="5">
    <location>
        <begin position="13"/>
        <end position="156"/>
    </location>
</feature>
<sequence>MDSEFPKKEDLGLEDGFYKIPIKLWHSIEEKESMGNKALNQTAEIEVKNKEGYLYIGSGKMEYMKLIASLVNLYVQKEDGIFYPADRGSFTMEIPDEEEKRPSVFKTSLLNKNEMTYVYVDPKVEPMGDAPIKARLKLDFSKLEKINYEDAKLIKEFEEGPKKKEFNPKEKAVLQNKGIWVYADPDTFDKEYTFYGNKLSGKAAEEVSSKFTPLDQVAVYNIEFLGPVDKVLDKEDVQGKREKIKPKKDFEIKLPLFKFSKDDNLKVYDFTEGKKEVNFEIDGEHVKFRGKNPGNYALVKLAENKTKVTNSIDNKTQGPKLKTTNSQKTSKAKAFMNSVKAPKSQKIKTSTSSRNLQSSKSVKAISKKTPSLEEIKASVKAQGENASSNLGIKASEKTEKANTEDKETLKSDTRESKAIIFFAIVIILAINITSIIFIKKCLNLILNLKDEERLLKELRRKE</sequence>
<evidence type="ECO:0000256" key="3">
    <source>
        <dbReference type="SAM" id="MobiDB-lite"/>
    </source>
</evidence>
<feature type="compositionally biased region" description="Polar residues" evidence="3">
    <location>
        <begin position="311"/>
        <end position="329"/>
    </location>
</feature>
<evidence type="ECO:0000256" key="4">
    <source>
        <dbReference type="SAM" id="Phobius"/>
    </source>
</evidence>
<name>A0ABU0ASN0_9FIRM</name>
<keyword evidence="4" id="KW-0812">Transmembrane</keyword>
<keyword evidence="7" id="KW-1185">Reference proteome</keyword>
<dbReference type="SUPFAM" id="SSF158911">
    <property type="entry name" value="NEAT domain-like"/>
    <property type="match status" value="1"/>
</dbReference>
<gene>
    <name evidence="6" type="ORF">J2S72_000265</name>
</gene>
<evidence type="ECO:0000256" key="2">
    <source>
        <dbReference type="ARBA" id="ARBA00022729"/>
    </source>
</evidence>
<evidence type="ECO:0000256" key="1">
    <source>
        <dbReference type="ARBA" id="ARBA00004196"/>
    </source>
</evidence>
<keyword evidence="2" id="KW-0732">Signal</keyword>
<dbReference type="InterPro" id="IPR037250">
    <property type="entry name" value="NEAT_dom_sf"/>
</dbReference>
<organism evidence="6 7">
    <name type="scientific">Peptoniphilus koenoeneniae</name>
    <dbReference type="NCBI Taxonomy" id="507751"/>
    <lineage>
        <taxon>Bacteria</taxon>
        <taxon>Bacillati</taxon>
        <taxon>Bacillota</taxon>
        <taxon>Tissierellia</taxon>
        <taxon>Tissierellales</taxon>
        <taxon>Peptoniphilaceae</taxon>
        <taxon>Peptoniphilus</taxon>
    </lineage>
</organism>
<accession>A0ABU0ASN0</accession>